<comment type="pathway">
    <text evidence="1">Nucleotide-sugar biosynthesis; UDP-alpha-D-glucuronate biosynthesis; UDP-alpha-D-glucuronate from UDP-alpha-D-glucose: step 1/1.</text>
</comment>
<dbReference type="Gene3D" id="1.20.5.100">
    <property type="entry name" value="Cytochrome c1, transmembrane anchor, C-terminal"/>
    <property type="match status" value="1"/>
</dbReference>
<dbReference type="NCBIfam" id="TIGR03026">
    <property type="entry name" value="NDP-sugDHase"/>
    <property type="match status" value="1"/>
</dbReference>
<dbReference type="STRING" id="1123285.SAMN05660235_02555"/>
<evidence type="ECO:0000256" key="9">
    <source>
        <dbReference type="PIRSR" id="PIRSR500134-2"/>
    </source>
</evidence>
<keyword evidence="5 7" id="KW-0520">NAD</keyword>
<evidence type="ECO:0000256" key="2">
    <source>
        <dbReference type="ARBA" id="ARBA00006601"/>
    </source>
</evidence>
<dbReference type="Pfam" id="PF03720">
    <property type="entry name" value="UDPG_MGDP_dh_C"/>
    <property type="match status" value="1"/>
</dbReference>
<comment type="similarity">
    <text evidence="2 7">Belongs to the UDP-glucose/GDP-mannose dehydrogenase family.</text>
</comment>
<evidence type="ECO:0000313" key="12">
    <source>
        <dbReference type="EMBL" id="SDF72865.1"/>
    </source>
</evidence>
<dbReference type="InterPro" id="IPR028357">
    <property type="entry name" value="UDPglc_DH_bac"/>
</dbReference>
<evidence type="ECO:0000256" key="8">
    <source>
        <dbReference type="PIRSR" id="PIRSR500134-1"/>
    </source>
</evidence>
<feature type="binding site" evidence="9">
    <location>
        <position position="229"/>
    </location>
    <ligand>
        <name>substrate</name>
    </ligand>
</feature>
<evidence type="ECO:0000256" key="4">
    <source>
        <dbReference type="ARBA" id="ARBA00023002"/>
    </source>
</evidence>
<dbReference type="InterPro" id="IPR036220">
    <property type="entry name" value="UDP-Glc/GDP-Man_DH_C_sf"/>
</dbReference>
<evidence type="ECO:0000256" key="10">
    <source>
        <dbReference type="PIRSR" id="PIRSR500134-3"/>
    </source>
</evidence>
<dbReference type="Gene3D" id="3.40.50.720">
    <property type="entry name" value="NAD(P)-binding Rossmann-like Domain"/>
    <property type="match status" value="2"/>
</dbReference>
<dbReference type="InterPro" id="IPR036291">
    <property type="entry name" value="NAD(P)-bd_dom_sf"/>
</dbReference>
<dbReference type="PANTHER" id="PTHR43750">
    <property type="entry name" value="UDP-GLUCOSE 6-DEHYDROGENASE TUAD"/>
    <property type="match status" value="1"/>
</dbReference>
<dbReference type="GO" id="GO:0051287">
    <property type="term" value="F:NAD binding"/>
    <property type="evidence" value="ECO:0007669"/>
    <property type="project" value="InterPro"/>
</dbReference>
<feature type="binding site" evidence="9">
    <location>
        <position position="282"/>
    </location>
    <ligand>
        <name>substrate</name>
    </ligand>
</feature>
<keyword evidence="13" id="KW-1185">Reference proteome</keyword>
<dbReference type="PANTHER" id="PTHR43750:SF3">
    <property type="entry name" value="UDP-GLUCOSE 6-DEHYDROGENASE TUAD"/>
    <property type="match status" value="1"/>
</dbReference>
<feature type="binding site" evidence="10">
    <location>
        <position position="88"/>
    </location>
    <ligand>
        <name>NAD(+)</name>
        <dbReference type="ChEBI" id="CHEBI:57540"/>
    </ligand>
</feature>
<dbReference type="InterPro" id="IPR008927">
    <property type="entry name" value="6-PGluconate_DH-like_C_sf"/>
</dbReference>
<comment type="catalytic activity">
    <reaction evidence="6 7">
        <text>UDP-alpha-D-glucose + 2 NAD(+) + H2O = UDP-alpha-D-glucuronate + 2 NADH + 3 H(+)</text>
        <dbReference type="Rhea" id="RHEA:23596"/>
        <dbReference type="ChEBI" id="CHEBI:15377"/>
        <dbReference type="ChEBI" id="CHEBI:15378"/>
        <dbReference type="ChEBI" id="CHEBI:57540"/>
        <dbReference type="ChEBI" id="CHEBI:57945"/>
        <dbReference type="ChEBI" id="CHEBI:58052"/>
        <dbReference type="ChEBI" id="CHEBI:58885"/>
        <dbReference type="EC" id="1.1.1.22"/>
    </reaction>
</comment>
<feature type="domain" description="UDP-glucose/GDP-mannose dehydrogenase C-terminal" evidence="11">
    <location>
        <begin position="338"/>
        <end position="442"/>
    </location>
</feature>
<name>A0A1G7NFK3_9FIRM</name>
<proteinExistence type="inferred from homology"/>
<dbReference type="Pfam" id="PF03721">
    <property type="entry name" value="UDPG_MGDP_dh_N"/>
    <property type="match status" value="1"/>
</dbReference>
<dbReference type="SUPFAM" id="SSF52413">
    <property type="entry name" value="UDP-glucose/GDP-mannose dehydrogenase C-terminal domain"/>
    <property type="match status" value="1"/>
</dbReference>
<feature type="active site" description="Nucleophile" evidence="8">
    <location>
        <position position="285"/>
    </location>
</feature>
<dbReference type="Pfam" id="PF00984">
    <property type="entry name" value="UDPG_MGDP_dh"/>
    <property type="match status" value="1"/>
</dbReference>
<evidence type="ECO:0000256" key="7">
    <source>
        <dbReference type="PIRNR" id="PIRNR000124"/>
    </source>
</evidence>
<evidence type="ECO:0000256" key="5">
    <source>
        <dbReference type="ARBA" id="ARBA00023027"/>
    </source>
</evidence>
<sequence>MGQQQLNVCVVGAGYVGLTTGVCLAYLGHQVTCIDKDREKIDMLLAGRAPIYEPGLEDLLRLANARLKFTTSPEACRHADVIILAVGTPPTPNGNADLSFMEAAAAEVAAQLTGERFQVIVNKSTVPVGTAQRVNLIITTAIASRGGSANFAVASNPEFLREGVAIHDTLYPDRIVIGSASNEAINMLRVMYAPILEQTFAAPKVCPRPERFDLPALVTTDVTSAEMIKYAANAFLAMKISFINEIGGLCEKVGADVTEVARGIGLDKRIGPRFLQAGLGWGGSCFGKDTAALIRTAQEYGYDMPIVSATVSVNRRQRLRAIDKLQETLKVVRGRTIGLLGLAFKPDTDDLRDAPALDIIRVLLEMGARVKVYDPVALENFKIQYPNLAVEPCKNASELSQDCDAVIIVTEWEEFRHLPLAELAEKMTGAKVLIDGRNIIDRQDAEKAGLRYVGFGR</sequence>
<feature type="binding site" evidence="10">
    <location>
        <position position="352"/>
    </location>
    <ligand>
        <name>NAD(+)</name>
        <dbReference type="ChEBI" id="CHEBI:57540"/>
    </ligand>
</feature>
<dbReference type="EMBL" id="FNBU01000024">
    <property type="protein sequence ID" value="SDF72865.1"/>
    <property type="molecule type" value="Genomic_DNA"/>
</dbReference>
<feature type="binding site" evidence="10">
    <location>
        <position position="35"/>
    </location>
    <ligand>
        <name>NAD(+)</name>
        <dbReference type="ChEBI" id="CHEBI:57540"/>
    </ligand>
</feature>
<gene>
    <name evidence="12" type="ORF">SAMN05660235_02555</name>
</gene>
<feature type="binding site" evidence="10">
    <location>
        <position position="40"/>
    </location>
    <ligand>
        <name>NAD(+)</name>
        <dbReference type="ChEBI" id="CHEBI:57540"/>
    </ligand>
</feature>
<dbReference type="InterPro" id="IPR014026">
    <property type="entry name" value="UDP-Glc/GDP-Man_DH_dimer"/>
</dbReference>
<feature type="binding site" evidence="10">
    <location>
        <position position="162"/>
    </location>
    <ligand>
        <name>NAD(+)</name>
        <dbReference type="ChEBI" id="CHEBI:57540"/>
    </ligand>
</feature>
<organism evidence="12 13">
    <name type="scientific">Sporolituus thermophilus DSM 23256</name>
    <dbReference type="NCBI Taxonomy" id="1123285"/>
    <lineage>
        <taxon>Bacteria</taxon>
        <taxon>Bacillati</taxon>
        <taxon>Bacillota</taxon>
        <taxon>Negativicutes</taxon>
        <taxon>Selenomonadales</taxon>
        <taxon>Sporomusaceae</taxon>
        <taxon>Sporolituus</taxon>
    </lineage>
</organism>
<dbReference type="RefSeq" id="WP_216093670.1">
    <property type="nucleotide sequence ID" value="NZ_FNBU01000024.1"/>
</dbReference>
<dbReference type="InterPro" id="IPR001732">
    <property type="entry name" value="UDP-Glc/GDP-Man_DH_N"/>
</dbReference>
<feature type="binding site" evidence="10">
    <location>
        <position position="288"/>
    </location>
    <ligand>
        <name>NAD(+)</name>
        <dbReference type="ChEBI" id="CHEBI:57540"/>
    </ligand>
</feature>
<dbReference type="GO" id="GO:0006065">
    <property type="term" value="P:UDP-glucuronate biosynthetic process"/>
    <property type="evidence" value="ECO:0007669"/>
    <property type="project" value="UniProtKB-UniPathway"/>
</dbReference>
<feature type="binding site" evidence="9">
    <location>
        <begin position="274"/>
        <end position="278"/>
    </location>
    <ligand>
        <name>substrate</name>
    </ligand>
</feature>
<protein>
    <recommendedName>
        <fullName evidence="3 7">UDP-glucose 6-dehydrogenase</fullName>
        <ecNumber evidence="3 7">1.1.1.22</ecNumber>
    </recommendedName>
</protein>
<feature type="binding site" evidence="9">
    <location>
        <begin position="159"/>
        <end position="162"/>
    </location>
    <ligand>
        <name>substrate</name>
    </ligand>
</feature>
<dbReference type="SUPFAM" id="SSF48179">
    <property type="entry name" value="6-phosphogluconate dehydrogenase C-terminal domain-like"/>
    <property type="match status" value="1"/>
</dbReference>
<dbReference type="InterPro" id="IPR014027">
    <property type="entry name" value="UDP-Glc/GDP-Man_DH_C"/>
</dbReference>
<dbReference type="Proteomes" id="UP000243333">
    <property type="component" value="Unassembled WGS sequence"/>
</dbReference>
<feature type="binding site" evidence="9">
    <location>
        <position position="345"/>
    </location>
    <ligand>
        <name>substrate</name>
    </ligand>
</feature>
<evidence type="ECO:0000259" key="11">
    <source>
        <dbReference type="SMART" id="SM00984"/>
    </source>
</evidence>
<dbReference type="SUPFAM" id="SSF51735">
    <property type="entry name" value="NAD(P)-binding Rossmann-fold domains"/>
    <property type="match status" value="1"/>
</dbReference>
<dbReference type="PIRSF" id="PIRSF500134">
    <property type="entry name" value="UDPglc_DH_bac"/>
    <property type="match status" value="1"/>
</dbReference>
<dbReference type="UniPathway" id="UPA00038">
    <property type="reaction ID" value="UER00491"/>
</dbReference>
<dbReference type="EC" id="1.1.1.22" evidence="3 7"/>
<evidence type="ECO:0000256" key="6">
    <source>
        <dbReference type="ARBA" id="ARBA00047473"/>
    </source>
</evidence>
<evidence type="ECO:0000256" key="1">
    <source>
        <dbReference type="ARBA" id="ARBA00004701"/>
    </source>
</evidence>
<keyword evidence="4 7" id="KW-0560">Oxidoreductase</keyword>
<evidence type="ECO:0000313" key="13">
    <source>
        <dbReference type="Proteomes" id="UP000243333"/>
    </source>
</evidence>
<feature type="binding site" evidence="10">
    <location>
        <position position="125"/>
    </location>
    <ligand>
        <name>NAD(+)</name>
        <dbReference type="ChEBI" id="CHEBI:57540"/>
    </ligand>
</feature>
<dbReference type="GO" id="GO:0003979">
    <property type="term" value="F:UDP-glucose 6-dehydrogenase activity"/>
    <property type="evidence" value="ECO:0007669"/>
    <property type="project" value="UniProtKB-EC"/>
</dbReference>
<dbReference type="AlphaFoldDB" id="A0A1G7NFK3"/>
<evidence type="ECO:0000256" key="3">
    <source>
        <dbReference type="ARBA" id="ARBA00012954"/>
    </source>
</evidence>
<reference evidence="13" key="1">
    <citation type="submission" date="2016-10" db="EMBL/GenBank/DDBJ databases">
        <authorList>
            <person name="Varghese N."/>
            <person name="Submissions S."/>
        </authorList>
    </citation>
    <scope>NUCLEOTIDE SEQUENCE [LARGE SCALE GENOMIC DNA]</scope>
    <source>
        <strain evidence="13">DSM 23256</strain>
    </source>
</reference>
<dbReference type="GO" id="GO:0000271">
    <property type="term" value="P:polysaccharide biosynthetic process"/>
    <property type="evidence" value="ECO:0007669"/>
    <property type="project" value="InterPro"/>
</dbReference>
<dbReference type="InterPro" id="IPR017476">
    <property type="entry name" value="UDP-Glc/GDP-Man"/>
</dbReference>
<dbReference type="PIRSF" id="PIRSF000124">
    <property type="entry name" value="UDPglc_GDPman_dh"/>
    <property type="match status" value="1"/>
</dbReference>
<accession>A0A1G7NFK3</accession>
<dbReference type="SMART" id="SM00984">
    <property type="entry name" value="UDPG_MGDP_dh_C"/>
    <property type="match status" value="1"/>
</dbReference>